<keyword evidence="2" id="KW-1185">Reference proteome</keyword>
<accession>A0AAV4MGC1</accession>
<name>A0AAV4MGC1_CAEEX</name>
<sequence length="91" mass="10069">MEVVFDAHGMSDVALNGRFRMETVFCSVLALAVGSLDVEWGSASSAPVNTRRHKILYLVEMKPDNKTLFFFIVGARSQVAQPGRDFGFRAT</sequence>
<reference evidence="1 2" key="1">
    <citation type="submission" date="2021-06" db="EMBL/GenBank/DDBJ databases">
        <title>Caerostris extrusa draft genome.</title>
        <authorList>
            <person name="Kono N."/>
            <person name="Arakawa K."/>
        </authorList>
    </citation>
    <scope>NUCLEOTIDE SEQUENCE [LARGE SCALE GENOMIC DNA]</scope>
</reference>
<comment type="caution">
    <text evidence="1">The sequence shown here is derived from an EMBL/GenBank/DDBJ whole genome shotgun (WGS) entry which is preliminary data.</text>
</comment>
<evidence type="ECO:0000313" key="2">
    <source>
        <dbReference type="Proteomes" id="UP001054945"/>
    </source>
</evidence>
<dbReference type="AlphaFoldDB" id="A0AAV4MGC1"/>
<proteinExistence type="predicted"/>
<gene>
    <name evidence="1" type="ORF">CEXT_190621</name>
</gene>
<protein>
    <submittedName>
        <fullName evidence="1">Uncharacterized protein</fullName>
    </submittedName>
</protein>
<organism evidence="1 2">
    <name type="scientific">Caerostris extrusa</name>
    <name type="common">Bark spider</name>
    <name type="synonym">Caerostris bankana</name>
    <dbReference type="NCBI Taxonomy" id="172846"/>
    <lineage>
        <taxon>Eukaryota</taxon>
        <taxon>Metazoa</taxon>
        <taxon>Ecdysozoa</taxon>
        <taxon>Arthropoda</taxon>
        <taxon>Chelicerata</taxon>
        <taxon>Arachnida</taxon>
        <taxon>Araneae</taxon>
        <taxon>Araneomorphae</taxon>
        <taxon>Entelegynae</taxon>
        <taxon>Araneoidea</taxon>
        <taxon>Araneidae</taxon>
        <taxon>Caerostris</taxon>
    </lineage>
</organism>
<evidence type="ECO:0000313" key="1">
    <source>
        <dbReference type="EMBL" id="GIX71443.1"/>
    </source>
</evidence>
<dbReference type="EMBL" id="BPLR01019753">
    <property type="protein sequence ID" value="GIX71443.1"/>
    <property type="molecule type" value="Genomic_DNA"/>
</dbReference>
<dbReference type="Proteomes" id="UP001054945">
    <property type="component" value="Unassembled WGS sequence"/>
</dbReference>